<evidence type="ECO:0000313" key="7">
    <source>
        <dbReference type="EMBL" id="SMB21717.1"/>
    </source>
</evidence>
<evidence type="ECO:0000256" key="2">
    <source>
        <dbReference type="ARBA" id="ARBA00022475"/>
    </source>
</evidence>
<evidence type="ECO:0008006" key="9">
    <source>
        <dbReference type="Google" id="ProtNLM"/>
    </source>
</evidence>
<keyword evidence="4 6" id="KW-1133">Transmembrane helix</keyword>
<organism evidence="7 8">
    <name type="scientific">Sterolibacterium denitrificans</name>
    <dbReference type="NCBI Taxonomy" id="157592"/>
    <lineage>
        <taxon>Bacteria</taxon>
        <taxon>Pseudomonadati</taxon>
        <taxon>Pseudomonadota</taxon>
        <taxon>Betaproteobacteria</taxon>
        <taxon>Nitrosomonadales</taxon>
        <taxon>Sterolibacteriaceae</taxon>
        <taxon>Sterolibacterium</taxon>
    </lineage>
</organism>
<evidence type="ECO:0000256" key="3">
    <source>
        <dbReference type="ARBA" id="ARBA00022692"/>
    </source>
</evidence>
<dbReference type="InterPro" id="IPR005598">
    <property type="entry name" value="ATP_synth_I"/>
</dbReference>
<evidence type="ECO:0000256" key="6">
    <source>
        <dbReference type="SAM" id="Phobius"/>
    </source>
</evidence>
<reference evidence="7" key="1">
    <citation type="submission" date="2017-03" db="EMBL/GenBank/DDBJ databases">
        <authorList>
            <consortium name="AG Boll"/>
        </authorList>
    </citation>
    <scope>NUCLEOTIDE SEQUENCE [LARGE SCALE GENOMIC DNA]</scope>
    <source>
        <strain evidence="7">Chol</strain>
    </source>
</reference>
<keyword evidence="3 6" id="KW-0812">Transmembrane</keyword>
<gene>
    <name evidence="7" type="ORF">SDENCHOL_10383</name>
</gene>
<dbReference type="Pfam" id="PF03899">
    <property type="entry name" value="ATP-synt_I"/>
    <property type="match status" value="1"/>
</dbReference>
<feature type="transmembrane region" description="Helical" evidence="6">
    <location>
        <begin position="61"/>
        <end position="82"/>
    </location>
</feature>
<comment type="subcellular location">
    <subcellularLocation>
        <location evidence="1">Cell membrane</location>
        <topology evidence="1">Multi-pass membrane protein</topology>
    </subcellularLocation>
</comment>
<evidence type="ECO:0000256" key="1">
    <source>
        <dbReference type="ARBA" id="ARBA00004651"/>
    </source>
</evidence>
<dbReference type="RefSeq" id="WP_154715793.1">
    <property type="nucleotide sequence ID" value="NZ_LT837803.1"/>
</dbReference>
<dbReference type="AlphaFoldDB" id="A0A7Z7MU48"/>
<dbReference type="EMBL" id="LT837803">
    <property type="protein sequence ID" value="SMB21717.1"/>
    <property type="molecule type" value="Genomic_DNA"/>
</dbReference>
<name>A0A7Z7MU48_9PROT</name>
<keyword evidence="2" id="KW-1003">Cell membrane</keyword>
<evidence type="ECO:0000256" key="5">
    <source>
        <dbReference type="ARBA" id="ARBA00023136"/>
    </source>
</evidence>
<sequence length="112" mass="11723">MHKTLLLQVVATLLGGGIGFLFTGERGLYSALLGGLAYALPNLVFVVRLKIAAASGRASGVSFFAGEFGKIAATIGILVAVQQWYPGALWPFLLVGLFAALKANLLAFLLKT</sequence>
<feature type="transmembrane region" description="Helical" evidence="6">
    <location>
        <begin position="29"/>
        <end position="49"/>
    </location>
</feature>
<dbReference type="GO" id="GO:0005886">
    <property type="term" value="C:plasma membrane"/>
    <property type="evidence" value="ECO:0007669"/>
    <property type="project" value="UniProtKB-SubCell"/>
</dbReference>
<protein>
    <recommendedName>
        <fullName evidence="9">ATP synthase subunit I</fullName>
    </recommendedName>
</protein>
<evidence type="ECO:0000313" key="8">
    <source>
        <dbReference type="Proteomes" id="UP000242886"/>
    </source>
</evidence>
<accession>A0A7Z7MU48</accession>
<evidence type="ECO:0000256" key="4">
    <source>
        <dbReference type="ARBA" id="ARBA00022989"/>
    </source>
</evidence>
<keyword evidence="8" id="KW-1185">Reference proteome</keyword>
<keyword evidence="5 6" id="KW-0472">Membrane</keyword>
<dbReference type="Proteomes" id="UP000242886">
    <property type="component" value="Chromosome SDENCHOL"/>
</dbReference>
<proteinExistence type="predicted"/>
<feature type="transmembrane region" description="Helical" evidence="6">
    <location>
        <begin position="88"/>
        <end position="110"/>
    </location>
</feature>